<organism evidence="7 8">
    <name type="scientific">Paramecium octaurelia</name>
    <dbReference type="NCBI Taxonomy" id="43137"/>
    <lineage>
        <taxon>Eukaryota</taxon>
        <taxon>Sar</taxon>
        <taxon>Alveolata</taxon>
        <taxon>Ciliophora</taxon>
        <taxon>Intramacronucleata</taxon>
        <taxon>Oligohymenophorea</taxon>
        <taxon>Peniculida</taxon>
        <taxon>Parameciidae</taxon>
        <taxon>Paramecium</taxon>
    </lineage>
</organism>
<keyword evidence="1" id="KW-0479">Metal-binding</keyword>
<dbReference type="PANTHER" id="PTHR45798:SF97">
    <property type="entry name" value="ALCOHOL-SENSITIVE RING FINGER PROTEIN 1"/>
    <property type="match status" value="1"/>
</dbReference>
<dbReference type="OMA" id="CLYDRIQ"/>
<evidence type="ECO:0000256" key="3">
    <source>
        <dbReference type="ARBA" id="ARBA00022833"/>
    </source>
</evidence>
<feature type="domain" description="RING-type" evidence="6">
    <location>
        <begin position="239"/>
        <end position="279"/>
    </location>
</feature>
<keyword evidence="2 4" id="KW-0863">Zinc-finger</keyword>
<dbReference type="EMBL" id="CAJJDP010000062">
    <property type="protein sequence ID" value="CAD8174085.1"/>
    <property type="molecule type" value="Genomic_DNA"/>
</dbReference>
<keyword evidence="5" id="KW-0472">Membrane</keyword>
<dbReference type="PROSITE" id="PS50089">
    <property type="entry name" value="ZF_RING_2"/>
    <property type="match status" value="1"/>
</dbReference>
<evidence type="ECO:0000313" key="8">
    <source>
        <dbReference type="Proteomes" id="UP000683925"/>
    </source>
</evidence>
<protein>
    <recommendedName>
        <fullName evidence="6">RING-type domain-containing protein</fullName>
    </recommendedName>
</protein>
<keyword evidence="8" id="KW-1185">Reference proteome</keyword>
<evidence type="ECO:0000256" key="2">
    <source>
        <dbReference type="ARBA" id="ARBA00022771"/>
    </source>
</evidence>
<dbReference type="Proteomes" id="UP000683925">
    <property type="component" value="Unassembled WGS sequence"/>
</dbReference>
<gene>
    <name evidence="7" type="ORF">POCTA_138.1.T0630100</name>
</gene>
<feature type="transmembrane region" description="Helical" evidence="5">
    <location>
        <begin position="91"/>
        <end position="110"/>
    </location>
</feature>
<accession>A0A8S1VC33</accession>
<keyword evidence="5" id="KW-0812">Transmembrane</keyword>
<comment type="caution">
    <text evidence="7">The sequence shown here is derived from an EMBL/GenBank/DDBJ whole genome shotgun (WGS) entry which is preliminary data.</text>
</comment>
<dbReference type="PANTHER" id="PTHR45798">
    <property type="entry name" value="RING-H2 FINGER PROTEIN ATL61-RELATED-RELATED"/>
    <property type="match status" value="1"/>
</dbReference>
<evidence type="ECO:0000256" key="1">
    <source>
        <dbReference type="ARBA" id="ARBA00022723"/>
    </source>
</evidence>
<dbReference type="Pfam" id="PF13639">
    <property type="entry name" value="zf-RING_2"/>
    <property type="match status" value="1"/>
</dbReference>
<name>A0A8S1VC33_PAROT</name>
<feature type="transmembrane region" description="Helical" evidence="5">
    <location>
        <begin position="175"/>
        <end position="200"/>
    </location>
</feature>
<dbReference type="InterPro" id="IPR052788">
    <property type="entry name" value="RING-type_E3_ligase_ATL"/>
</dbReference>
<dbReference type="OrthoDB" id="8062037at2759"/>
<keyword evidence="5" id="KW-1133">Transmembrane helix</keyword>
<dbReference type="InterPro" id="IPR001841">
    <property type="entry name" value="Znf_RING"/>
</dbReference>
<evidence type="ECO:0000313" key="7">
    <source>
        <dbReference type="EMBL" id="CAD8174085.1"/>
    </source>
</evidence>
<keyword evidence="3" id="KW-0862">Zinc</keyword>
<proteinExistence type="predicted"/>
<evidence type="ECO:0000259" key="6">
    <source>
        <dbReference type="PROSITE" id="PS50089"/>
    </source>
</evidence>
<evidence type="ECO:0000256" key="5">
    <source>
        <dbReference type="SAM" id="Phobius"/>
    </source>
</evidence>
<dbReference type="AlphaFoldDB" id="A0A8S1VC33"/>
<evidence type="ECO:0000256" key="4">
    <source>
        <dbReference type="PROSITE-ProRule" id="PRU00175"/>
    </source>
</evidence>
<sequence>MLQQYQSYITQTFQQVSQNTTRLIYIYGTQFTQKLGAYHWPSSYATDKQSNQALEFFYKLYLPTSQLLNKSFKMKYTQSISEQDYLTLNNFNFIFLIQSSLFTTIFFSFIKKNYWLLKSKIFRKAHYQESIMKQNLQIDYQSGSSYMKAYEFILRVLREEDEEEHDDDDESSNKAIIILIFLSTGLLVFGIIVCLCKCLYDRIQKKREAQVRQLNESQYQQQIVQIETLCLYNRDLEDCPICLMPIPSILLEITACNHKFHKACLALWLQVDKVCPTCRTRISQ</sequence>
<dbReference type="GO" id="GO:0008270">
    <property type="term" value="F:zinc ion binding"/>
    <property type="evidence" value="ECO:0007669"/>
    <property type="project" value="UniProtKB-KW"/>
</dbReference>
<dbReference type="SMART" id="SM00184">
    <property type="entry name" value="RING"/>
    <property type="match status" value="1"/>
</dbReference>
<reference evidence="7" key="1">
    <citation type="submission" date="2021-01" db="EMBL/GenBank/DDBJ databases">
        <authorList>
            <consortium name="Genoscope - CEA"/>
            <person name="William W."/>
        </authorList>
    </citation>
    <scope>NUCLEOTIDE SEQUENCE</scope>
</reference>